<proteinExistence type="predicted"/>
<dbReference type="Gene3D" id="3.30.420.40">
    <property type="match status" value="1"/>
</dbReference>
<feature type="region of interest" description="Disordered" evidence="1">
    <location>
        <begin position="1"/>
        <end position="22"/>
    </location>
</feature>
<dbReference type="PANTHER" id="PTHR14187">
    <property type="entry name" value="ALPHA KINASE/ELONGATION FACTOR 2 KINASE"/>
    <property type="match status" value="1"/>
</dbReference>
<feature type="compositionally biased region" description="Pro residues" evidence="1">
    <location>
        <begin position="1"/>
        <end position="15"/>
    </location>
</feature>
<protein>
    <recommendedName>
        <fullName evidence="4">Actin-like ATPase domain-containing protein</fullName>
    </recommendedName>
</protein>
<comment type="caution">
    <text evidence="2">The sequence shown here is derived from an EMBL/GenBank/DDBJ whole genome shotgun (WGS) entry which is preliminary data.</text>
</comment>
<accession>A0AAE0LYY3</accession>
<dbReference type="CDD" id="cd10170">
    <property type="entry name" value="ASKHA_NBD_HSP70"/>
    <property type="match status" value="1"/>
</dbReference>
<gene>
    <name evidence="2" type="ORF">B0H66DRAFT_607926</name>
</gene>
<reference evidence="2" key="1">
    <citation type="journal article" date="2023" name="Mol. Phylogenet. Evol.">
        <title>Genome-scale phylogeny and comparative genomics of the fungal order Sordariales.</title>
        <authorList>
            <person name="Hensen N."/>
            <person name="Bonometti L."/>
            <person name="Westerberg I."/>
            <person name="Brannstrom I.O."/>
            <person name="Guillou S."/>
            <person name="Cros-Aarteil S."/>
            <person name="Calhoun S."/>
            <person name="Haridas S."/>
            <person name="Kuo A."/>
            <person name="Mondo S."/>
            <person name="Pangilinan J."/>
            <person name="Riley R."/>
            <person name="LaButti K."/>
            <person name="Andreopoulos B."/>
            <person name="Lipzen A."/>
            <person name="Chen C."/>
            <person name="Yan M."/>
            <person name="Daum C."/>
            <person name="Ng V."/>
            <person name="Clum A."/>
            <person name="Steindorff A."/>
            <person name="Ohm R.A."/>
            <person name="Martin F."/>
            <person name="Silar P."/>
            <person name="Natvig D.O."/>
            <person name="Lalanne C."/>
            <person name="Gautier V."/>
            <person name="Ament-Velasquez S.L."/>
            <person name="Kruys A."/>
            <person name="Hutchinson M.I."/>
            <person name="Powell A.J."/>
            <person name="Barry K."/>
            <person name="Miller A.N."/>
            <person name="Grigoriev I.V."/>
            <person name="Debuchy R."/>
            <person name="Gladieux P."/>
            <person name="Hiltunen Thoren M."/>
            <person name="Johannesson H."/>
        </authorList>
    </citation>
    <scope>NUCLEOTIDE SEQUENCE</scope>
    <source>
        <strain evidence="2">CBS 118394</strain>
    </source>
</reference>
<evidence type="ECO:0000313" key="2">
    <source>
        <dbReference type="EMBL" id="KAK3312872.1"/>
    </source>
</evidence>
<evidence type="ECO:0000313" key="3">
    <source>
        <dbReference type="Proteomes" id="UP001283341"/>
    </source>
</evidence>
<reference evidence="2" key="2">
    <citation type="submission" date="2023-06" db="EMBL/GenBank/DDBJ databases">
        <authorList>
            <consortium name="Lawrence Berkeley National Laboratory"/>
            <person name="Haridas S."/>
            <person name="Hensen N."/>
            <person name="Bonometti L."/>
            <person name="Westerberg I."/>
            <person name="Brannstrom I.O."/>
            <person name="Guillou S."/>
            <person name="Cros-Aarteil S."/>
            <person name="Calhoun S."/>
            <person name="Kuo A."/>
            <person name="Mondo S."/>
            <person name="Pangilinan J."/>
            <person name="Riley R."/>
            <person name="Labutti K."/>
            <person name="Andreopoulos B."/>
            <person name="Lipzen A."/>
            <person name="Chen C."/>
            <person name="Yanf M."/>
            <person name="Daum C."/>
            <person name="Ng V."/>
            <person name="Clum A."/>
            <person name="Steindorff A."/>
            <person name="Ohm R."/>
            <person name="Martin F."/>
            <person name="Silar P."/>
            <person name="Natvig D."/>
            <person name="Lalanne C."/>
            <person name="Gautier V."/>
            <person name="Ament-Velasquez S.L."/>
            <person name="Kruys A."/>
            <person name="Hutchinson M.I."/>
            <person name="Powell A.J."/>
            <person name="Barry K."/>
            <person name="Miller A.N."/>
            <person name="Grigoriev I.V."/>
            <person name="Debuchy R."/>
            <person name="Gladieux P."/>
            <person name="Thoren M.H."/>
            <person name="Johannesson H."/>
        </authorList>
    </citation>
    <scope>NUCLEOTIDE SEQUENCE</scope>
    <source>
        <strain evidence="2">CBS 118394</strain>
    </source>
</reference>
<dbReference type="Proteomes" id="UP001283341">
    <property type="component" value="Unassembled WGS sequence"/>
</dbReference>
<evidence type="ECO:0008006" key="4">
    <source>
        <dbReference type="Google" id="ProtNLM"/>
    </source>
</evidence>
<sequence length="631" mass="70144">MDGPQPPSSGPPPPFGQESLRGPQVEASLIIAVDFGDEHTSVAYLTRRGVIKEPDKASDDIKVLQSWPSLHSSTVPTKISYTPSSRGCRQWGYDIDDNSTVQKGLLSGLEEKSREQELDDLVGLVFGAADVDLTESVPAYLCKGPEQVAKDFLSKLAEFVADKIQISVGRLVLGAVPTDLVVSYPSLWLESTKRRYFHVIASSFSLDLFPKLSDTYFVAETEATAQWGFLSDFKEDRLREFGEYKAVIVCDTSRPSAVVATSYLLDRVDHDGTPELNFRRIGYLSRAKTGWFAVDAAFKQHVSSRLSEADEAALGETQEGGNTIIKSRWRMLASRFEPIMHSFDGKDQIYPWPLQLPRGIGTEDDPTRGILSGALTFTCHDLRAIFSGPIDALLELILQQMEFADNAGTPAKAILLTGPFARQPYVAQRVKALGMSRGMRVSVPDDGNHYGVASGEPYNPVKSTSVPLQVDPVNSYQKQQVREQIQWIVGRGEPIFPDVEDPRHEQLQLSRIFRYQDIGARKVARVVFVACGLETPPSRLQDLETQWNHSTIPTFTASRIVNLNYELSDIPGEQREPHHLRTETSKTRLFSKKKPAFFQAMLSIDLHIDTSVVKVTLSCGNKVLAEQVLPF</sequence>
<dbReference type="AlphaFoldDB" id="A0AAE0LYY3"/>
<keyword evidence="3" id="KW-1185">Reference proteome</keyword>
<evidence type="ECO:0000256" key="1">
    <source>
        <dbReference type="SAM" id="MobiDB-lite"/>
    </source>
</evidence>
<dbReference type="EMBL" id="JAUEDM010000008">
    <property type="protein sequence ID" value="KAK3312872.1"/>
    <property type="molecule type" value="Genomic_DNA"/>
</dbReference>
<name>A0AAE0LYY3_9PEZI</name>
<organism evidence="2 3">
    <name type="scientific">Apodospora peruviana</name>
    <dbReference type="NCBI Taxonomy" id="516989"/>
    <lineage>
        <taxon>Eukaryota</taxon>
        <taxon>Fungi</taxon>
        <taxon>Dikarya</taxon>
        <taxon>Ascomycota</taxon>
        <taxon>Pezizomycotina</taxon>
        <taxon>Sordariomycetes</taxon>
        <taxon>Sordariomycetidae</taxon>
        <taxon>Sordariales</taxon>
        <taxon>Lasiosphaeriaceae</taxon>
        <taxon>Apodospora</taxon>
    </lineage>
</organism>
<dbReference type="PANTHER" id="PTHR14187:SF82">
    <property type="entry name" value="FAMILY CHAPERONE, PUTATIVE (AFU_ORTHOLOGUE AFUA_7G08575)-RELATED"/>
    <property type="match status" value="1"/>
</dbReference>